<accession>A0A1G2MB16</accession>
<dbReference type="EMBL" id="MHRI01000015">
    <property type="protein sequence ID" value="OHA21076.1"/>
    <property type="molecule type" value="Genomic_DNA"/>
</dbReference>
<organism evidence="1 2">
    <name type="scientific">Candidatus Taylorbacteria bacterium RIFCSPHIGHO2_01_FULL_51_15</name>
    <dbReference type="NCBI Taxonomy" id="1802304"/>
    <lineage>
        <taxon>Bacteria</taxon>
        <taxon>Candidatus Tayloriibacteriota</taxon>
    </lineage>
</organism>
<reference evidence="1 2" key="1">
    <citation type="journal article" date="2016" name="Nat. Commun.">
        <title>Thousands of microbial genomes shed light on interconnected biogeochemical processes in an aquifer system.</title>
        <authorList>
            <person name="Anantharaman K."/>
            <person name="Brown C.T."/>
            <person name="Hug L.A."/>
            <person name="Sharon I."/>
            <person name="Castelle C.J."/>
            <person name="Probst A.J."/>
            <person name="Thomas B.C."/>
            <person name="Singh A."/>
            <person name="Wilkins M.J."/>
            <person name="Karaoz U."/>
            <person name="Brodie E.L."/>
            <person name="Williams K.H."/>
            <person name="Hubbard S.S."/>
            <person name="Banfield J.F."/>
        </authorList>
    </citation>
    <scope>NUCLEOTIDE SEQUENCE [LARGE SCALE GENOMIC DNA]</scope>
</reference>
<name>A0A1G2MB16_9BACT</name>
<proteinExistence type="predicted"/>
<evidence type="ECO:0000313" key="2">
    <source>
        <dbReference type="Proteomes" id="UP000178121"/>
    </source>
</evidence>
<dbReference type="Proteomes" id="UP000178121">
    <property type="component" value="Unassembled WGS sequence"/>
</dbReference>
<comment type="caution">
    <text evidence="1">The sequence shown here is derived from an EMBL/GenBank/DDBJ whole genome shotgun (WGS) entry which is preliminary data.</text>
</comment>
<gene>
    <name evidence="1" type="ORF">A2849_02075</name>
</gene>
<sequence length="59" mass="6607">MHMPESKWNADLVRDTSKIRFPPRLPLGAAMPEIEVLHIGDDAPREEVEAAPQTEPSET</sequence>
<protein>
    <submittedName>
        <fullName evidence="1">Uncharacterized protein</fullName>
    </submittedName>
</protein>
<evidence type="ECO:0000313" key="1">
    <source>
        <dbReference type="EMBL" id="OHA21076.1"/>
    </source>
</evidence>
<dbReference type="AlphaFoldDB" id="A0A1G2MB16"/>